<dbReference type="Proteomes" id="UP000032552">
    <property type="component" value="Unassembled WGS sequence"/>
</dbReference>
<dbReference type="GO" id="GO:0005524">
    <property type="term" value="F:ATP binding"/>
    <property type="evidence" value="ECO:0007669"/>
    <property type="project" value="UniProtKB-KW"/>
</dbReference>
<dbReference type="RefSeq" id="WP_045624623.1">
    <property type="nucleotide sequence ID" value="NZ_BAYM01000244.1"/>
</dbReference>
<accession>A0A0C9PRD1</accession>
<dbReference type="InterPro" id="IPR017438">
    <property type="entry name" value="ATP-NAD_kinase_N"/>
</dbReference>
<dbReference type="AlphaFoldDB" id="A0A0C9PRD1"/>
<evidence type="ECO:0000313" key="7">
    <source>
        <dbReference type="Proteomes" id="UP000032552"/>
    </source>
</evidence>
<organism evidence="6 7">
    <name type="scientific">Lacticaseibacillus paracasei NRIC 0644</name>
    <dbReference type="NCBI Taxonomy" id="1435038"/>
    <lineage>
        <taxon>Bacteria</taxon>
        <taxon>Bacillati</taxon>
        <taxon>Bacillota</taxon>
        <taxon>Bacilli</taxon>
        <taxon>Lactobacillales</taxon>
        <taxon>Lactobacillaceae</taxon>
        <taxon>Lacticaseibacillus</taxon>
    </lineage>
</organism>
<keyword evidence="4" id="KW-0067">ATP-binding</keyword>
<feature type="domain" description="DAGKc" evidence="5">
    <location>
        <begin position="1"/>
        <end position="132"/>
    </location>
</feature>
<dbReference type="InterPro" id="IPR001206">
    <property type="entry name" value="Diacylglycerol_kinase_cat_dom"/>
</dbReference>
<proteinExistence type="inferred from homology"/>
<evidence type="ECO:0000313" key="6">
    <source>
        <dbReference type="EMBL" id="GAN37541.1"/>
    </source>
</evidence>
<dbReference type="PANTHER" id="PTHR12358">
    <property type="entry name" value="SPHINGOSINE KINASE"/>
    <property type="match status" value="1"/>
</dbReference>
<dbReference type="PROSITE" id="PS50146">
    <property type="entry name" value="DAGK"/>
    <property type="match status" value="1"/>
</dbReference>
<gene>
    <name evidence="6" type="ORF">LC0644_2130</name>
</gene>
<dbReference type="GO" id="GO:0016301">
    <property type="term" value="F:kinase activity"/>
    <property type="evidence" value="ECO:0007669"/>
    <property type="project" value="UniProtKB-KW"/>
</dbReference>
<comment type="cofactor">
    <cofactor evidence="1">
        <name>Mg(2+)</name>
        <dbReference type="ChEBI" id="CHEBI:18420"/>
    </cofactor>
</comment>
<dbReference type="Gene3D" id="3.40.50.10330">
    <property type="entry name" value="Probable inorganic polyphosphate/atp-NAD kinase, domain 1"/>
    <property type="match status" value="1"/>
</dbReference>
<keyword evidence="6" id="KW-0808">Transferase</keyword>
<dbReference type="Pfam" id="PF00781">
    <property type="entry name" value="DAGK_cat"/>
    <property type="match status" value="1"/>
</dbReference>
<evidence type="ECO:0000256" key="1">
    <source>
        <dbReference type="ARBA" id="ARBA00001946"/>
    </source>
</evidence>
<name>A0A0C9PRD1_LACPA</name>
<dbReference type="PANTHER" id="PTHR12358:SF54">
    <property type="entry name" value="SPHINGOSINE KINASE RELATED PROTEIN"/>
    <property type="match status" value="1"/>
</dbReference>
<sequence>MTKTFGVFFNGNSGDGKGEQIAEHLHKLLKKQHISYVPITGKDADDAIEKVKETLPQIDALVIIGGDGSINLAMTAMIRANADLPVAIVPAGTVNNFAKRYNIPLNVDESLRLISGQHSTRRVGIAVCNKNKAIVSSLTFGNLADISNEVRQEEKRKYGKMVYLLKAMKHIGKNKSFEIRFSLDNNFDEVMKTWFALITTTKSIGGHVYDDSTPEAMHISLLHNIGLRQVLPYLFFAITGHLKDSKSIARFEAKHAVIKPVNNATVQTRIDGDESINLPIQIEYKRNRIELFVDK</sequence>
<dbReference type="Gene3D" id="2.60.200.40">
    <property type="match status" value="1"/>
</dbReference>
<keyword evidence="3" id="KW-0547">Nucleotide-binding</keyword>
<comment type="caution">
    <text evidence="6">The sequence shown here is derived from an EMBL/GenBank/DDBJ whole genome shotgun (WGS) entry which is preliminary data.</text>
</comment>
<dbReference type="SUPFAM" id="SSF111331">
    <property type="entry name" value="NAD kinase/diacylglycerol kinase-like"/>
    <property type="match status" value="1"/>
</dbReference>
<dbReference type="InterPro" id="IPR050187">
    <property type="entry name" value="Lipid_Phosphate_FormReg"/>
</dbReference>
<reference evidence="7" key="1">
    <citation type="submission" date="2014-05" db="EMBL/GenBank/DDBJ databases">
        <title>Whole genome sequencing of Lactobacillus casei NRIC0644.</title>
        <authorList>
            <person name="Atarashi H."/>
            <person name="Yoshida Y."/>
            <person name="Fujimura S."/>
            <person name="Tanaka N."/>
            <person name="Shiwa Y."/>
            <person name="Yoshikawa H."/>
            <person name="Okada S."/>
            <person name="Nakagawa J."/>
        </authorList>
    </citation>
    <scope>NUCLEOTIDE SEQUENCE [LARGE SCALE GENOMIC DNA]</scope>
    <source>
        <strain evidence="7">NRIC0644</strain>
    </source>
</reference>
<evidence type="ECO:0000259" key="5">
    <source>
        <dbReference type="PROSITE" id="PS50146"/>
    </source>
</evidence>
<dbReference type="SMART" id="SM00046">
    <property type="entry name" value="DAGKc"/>
    <property type="match status" value="1"/>
</dbReference>
<evidence type="ECO:0000256" key="2">
    <source>
        <dbReference type="ARBA" id="ARBA00005983"/>
    </source>
</evidence>
<protein>
    <submittedName>
        <fullName evidence="6">Diacylglycerol kinase catalytic domain-containing transcriptional regulator</fullName>
    </submittedName>
</protein>
<dbReference type="InterPro" id="IPR016064">
    <property type="entry name" value="NAD/diacylglycerol_kinase_sf"/>
</dbReference>
<evidence type="ECO:0000256" key="4">
    <source>
        <dbReference type="ARBA" id="ARBA00022840"/>
    </source>
</evidence>
<keyword evidence="6" id="KW-0418">Kinase</keyword>
<dbReference type="EMBL" id="BAYM01000244">
    <property type="protein sequence ID" value="GAN37541.1"/>
    <property type="molecule type" value="Genomic_DNA"/>
</dbReference>
<comment type="similarity">
    <text evidence="2">Belongs to the diacylglycerol/lipid kinase family.</text>
</comment>
<evidence type="ECO:0000256" key="3">
    <source>
        <dbReference type="ARBA" id="ARBA00022741"/>
    </source>
</evidence>